<keyword evidence="1" id="KW-0812">Transmembrane</keyword>
<evidence type="ECO:0000256" key="1">
    <source>
        <dbReference type="PROSITE-ProRule" id="PRU00244"/>
    </source>
</evidence>
<feature type="domain" description="MHYT" evidence="4">
    <location>
        <begin position="11"/>
        <end position="197"/>
    </location>
</feature>
<organism evidence="5 6">
    <name type="scientific">Bradyrhizobium lablabi</name>
    <dbReference type="NCBI Taxonomy" id="722472"/>
    <lineage>
        <taxon>Bacteria</taxon>
        <taxon>Pseudomonadati</taxon>
        <taxon>Pseudomonadota</taxon>
        <taxon>Alphaproteobacteria</taxon>
        <taxon>Hyphomicrobiales</taxon>
        <taxon>Nitrobacteraceae</taxon>
        <taxon>Bradyrhizobium</taxon>
    </lineage>
</organism>
<dbReference type="SMART" id="SM00052">
    <property type="entry name" value="EAL"/>
    <property type="match status" value="1"/>
</dbReference>
<dbReference type="Gene3D" id="3.20.20.450">
    <property type="entry name" value="EAL domain"/>
    <property type="match status" value="1"/>
</dbReference>
<dbReference type="InterPro" id="IPR043128">
    <property type="entry name" value="Rev_trsase/Diguanyl_cyclase"/>
</dbReference>
<dbReference type="InterPro" id="IPR035919">
    <property type="entry name" value="EAL_sf"/>
</dbReference>
<keyword evidence="1" id="KW-0472">Membrane</keyword>
<dbReference type="InterPro" id="IPR052155">
    <property type="entry name" value="Biofilm_reg_signaling"/>
</dbReference>
<sequence length="692" mass="74689">MPEAATYAFAYHQMLVAVAGSVCLFGTWVGMRHFARARATEGMTRIGWLFMASVGTGAALWASTFISILALDPSLNSGFEPVATGAVLVIAITACLVGFEIGSRHFTLAPEAGGLVMGVGILAMHFIAFKGWHIAGHVEWNIYGVTLTLLLGLSLSALAVNRANRPVTRWCRHGAAIVLAFMICVMHYAMTASTSAVADASVVLPSYLIPAHILGLAVVGAVLLVMGSGFSTYIIDLKLRTESADRIHQLSFNDTMTGLPNRIAFNERLAFDAADAHEKAHKLAAFSIDIDGFKDVNDVFGHSAGDLLLIEVADRMRRIMGPGEFLARQSGDEFLGLQMSGNHPQDAQAFAERIARIFAQAFQVHGQPVTLTASIGYSIFPTDTPERDQVLSNAKLAMHRGKSKQRGLICQYHREMDDSARSRRAMARDLQHAAERGELELHYQLQTTLADGKICGAEALMRWRHPKRGMISPAEFIPLAEETEAIIEMGEWALRTACRDAAAGKIPGTIAVNLSPVQFKNDNLAETIHAILIETGLSPRRLEVEVTESTIMSDQTHGLHILRKLKAMGISIAMDDFGTGYSSLATLHAFPFDKLKLDQSFVKRLPGDAAAAAIVRTVLALGDSLGMPVLAEGIETDAQWQFLSEAGCAKGQGYLFAKPVSLALLPAAIDAAARFVRDEPSMPETVRATAAA</sequence>
<dbReference type="PROSITE" id="PS50883">
    <property type="entry name" value="EAL"/>
    <property type="match status" value="1"/>
</dbReference>
<dbReference type="SUPFAM" id="SSF55073">
    <property type="entry name" value="Nucleotide cyclase"/>
    <property type="match status" value="1"/>
</dbReference>
<keyword evidence="1" id="KW-1133">Transmembrane helix</keyword>
<dbReference type="InterPro" id="IPR029787">
    <property type="entry name" value="Nucleotide_cyclase"/>
</dbReference>
<proteinExistence type="predicted"/>
<dbReference type="EMBL" id="FNTI01000001">
    <property type="protein sequence ID" value="SEC13284.1"/>
    <property type="molecule type" value="Genomic_DNA"/>
</dbReference>
<dbReference type="AlphaFoldDB" id="A0A1M7LDM7"/>
<evidence type="ECO:0000259" key="3">
    <source>
        <dbReference type="PROSITE" id="PS50887"/>
    </source>
</evidence>
<dbReference type="Proteomes" id="UP000183208">
    <property type="component" value="Unassembled WGS sequence"/>
</dbReference>
<dbReference type="PANTHER" id="PTHR44757">
    <property type="entry name" value="DIGUANYLATE CYCLASE DGCP"/>
    <property type="match status" value="1"/>
</dbReference>
<feature type="domain" description="GGDEF" evidence="3">
    <location>
        <begin position="281"/>
        <end position="414"/>
    </location>
</feature>
<reference evidence="5 6" key="1">
    <citation type="submission" date="2016-10" db="EMBL/GenBank/DDBJ databases">
        <authorList>
            <person name="de Groot N.N."/>
        </authorList>
    </citation>
    <scope>NUCLEOTIDE SEQUENCE [LARGE SCALE GENOMIC DNA]</scope>
    <source>
        <strain evidence="5 6">GAS522</strain>
    </source>
</reference>
<protein>
    <submittedName>
        <fullName evidence="5">Diguanylate cyclase/phosphodiesterase</fullName>
    </submittedName>
</protein>
<dbReference type="PROSITE" id="PS50887">
    <property type="entry name" value="GGDEF"/>
    <property type="match status" value="1"/>
</dbReference>
<dbReference type="RefSeq" id="WP_079587541.1">
    <property type="nucleotide sequence ID" value="NZ_FNTI01000001.1"/>
</dbReference>
<dbReference type="Pfam" id="PF03707">
    <property type="entry name" value="MHYT"/>
    <property type="match status" value="1"/>
</dbReference>
<feature type="domain" description="EAL" evidence="2">
    <location>
        <begin position="423"/>
        <end position="673"/>
    </location>
</feature>
<evidence type="ECO:0000259" key="4">
    <source>
        <dbReference type="PROSITE" id="PS50924"/>
    </source>
</evidence>
<dbReference type="GO" id="GO:0016020">
    <property type="term" value="C:membrane"/>
    <property type="evidence" value="ECO:0007669"/>
    <property type="project" value="UniProtKB-UniRule"/>
</dbReference>
<evidence type="ECO:0000313" key="5">
    <source>
        <dbReference type="EMBL" id="SEC13284.1"/>
    </source>
</evidence>
<dbReference type="InterPro" id="IPR001633">
    <property type="entry name" value="EAL_dom"/>
</dbReference>
<feature type="transmembrane region" description="Helical" evidence="1">
    <location>
        <begin position="46"/>
        <end position="70"/>
    </location>
</feature>
<dbReference type="Pfam" id="PF00990">
    <property type="entry name" value="GGDEF"/>
    <property type="match status" value="1"/>
</dbReference>
<dbReference type="InterPro" id="IPR000160">
    <property type="entry name" value="GGDEF_dom"/>
</dbReference>
<gene>
    <name evidence="5" type="ORF">SAMN05444171_0729</name>
</gene>
<feature type="transmembrane region" description="Helical" evidence="1">
    <location>
        <begin position="82"/>
        <end position="102"/>
    </location>
</feature>
<dbReference type="CDD" id="cd01948">
    <property type="entry name" value="EAL"/>
    <property type="match status" value="1"/>
</dbReference>
<name>A0A1M7LDM7_9BRAD</name>
<feature type="transmembrane region" description="Helical" evidence="1">
    <location>
        <begin position="114"/>
        <end position="134"/>
    </location>
</feature>
<evidence type="ECO:0000313" key="6">
    <source>
        <dbReference type="Proteomes" id="UP000183208"/>
    </source>
</evidence>
<evidence type="ECO:0000259" key="2">
    <source>
        <dbReference type="PROSITE" id="PS50883"/>
    </source>
</evidence>
<feature type="transmembrane region" description="Helical" evidence="1">
    <location>
        <begin position="12"/>
        <end position="34"/>
    </location>
</feature>
<dbReference type="SUPFAM" id="SSF141868">
    <property type="entry name" value="EAL domain-like"/>
    <property type="match status" value="1"/>
</dbReference>
<feature type="transmembrane region" description="Helical" evidence="1">
    <location>
        <begin position="140"/>
        <end position="158"/>
    </location>
</feature>
<dbReference type="InterPro" id="IPR005330">
    <property type="entry name" value="MHYT_dom"/>
</dbReference>
<dbReference type="OrthoDB" id="9814202at2"/>
<dbReference type="Gene3D" id="3.30.70.270">
    <property type="match status" value="1"/>
</dbReference>
<dbReference type="NCBIfam" id="TIGR00254">
    <property type="entry name" value="GGDEF"/>
    <property type="match status" value="1"/>
</dbReference>
<dbReference type="CDD" id="cd01949">
    <property type="entry name" value="GGDEF"/>
    <property type="match status" value="1"/>
</dbReference>
<dbReference type="SMART" id="SM00267">
    <property type="entry name" value="GGDEF"/>
    <property type="match status" value="1"/>
</dbReference>
<dbReference type="Pfam" id="PF00563">
    <property type="entry name" value="EAL"/>
    <property type="match status" value="1"/>
</dbReference>
<accession>A0A1M7LDM7</accession>
<feature type="transmembrane region" description="Helical" evidence="1">
    <location>
        <begin position="170"/>
        <end position="189"/>
    </location>
</feature>
<dbReference type="PANTHER" id="PTHR44757:SF2">
    <property type="entry name" value="BIOFILM ARCHITECTURE MAINTENANCE PROTEIN MBAA"/>
    <property type="match status" value="1"/>
</dbReference>
<dbReference type="PROSITE" id="PS50924">
    <property type="entry name" value="MHYT"/>
    <property type="match status" value="1"/>
</dbReference>
<feature type="transmembrane region" description="Helical" evidence="1">
    <location>
        <begin position="209"/>
        <end position="235"/>
    </location>
</feature>